<dbReference type="PANTHER" id="PTHR21646">
    <property type="entry name" value="UBIQUITIN CARBOXYL-TERMINAL HYDROLASE"/>
    <property type="match status" value="1"/>
</dbReference>
<reference evidence="4 5" key="1">
    <citation type="submission" date="2022-01" db="EMBL/GenBank/DDBJ databases">
        <title>A chromosomal length assembly of Cordylochernes scorpioides.</title>
        <authorList>
            <person name="Zeh D."/>
            <person name="Zeh J."/>
        </authorList>
    </citation>
    <scope>NUCLEOTIDE SEQUENCE [LARGE SCALE GENOMIC DNA]</scope>
    <source>
        <strain evidence="4">IN4F17</strain>
        <tissue evidence="4">Whole Body</tissue>
    </source>
</reference>
<dbReference type="InterPro" id="IPR001394">
    <property type="entry name" value="Peptidase_C19_UCH"/>
</dbReference>
<dbReference type="Pfam" id="PF00443">
    <property type="entry name" value="UCH"/>
    <property type="match status" value="1"/>
</dbReference>
<comment type="catalytic activity">
    <reaction evidence="1">
        <text>Thiol-dependent hydrolysis of ester, thioester, amide, peptide and isopeptide bonds formed by the C-terminal Gly of ubiquitin (a 76-residue protein attached to proteins as an intracellular targeting signal).</text>
        <dbReference type="EC" id="3.4.19.12"/>
    </reaction>
</comment>
<dbReference type="PANTHER" id="PTHR21646:SF46">
    <property type="entry name" value="UBIQUITIN CARBOXYL-TERMINAL HYDROLASE"/>
    <property type="match status" value="1"/>
</dbReference>
<accession>A0ABY6KMP6</accession>
<dbReference type="EMBL" id="CP092868">
    <property type="protein sequence ID" value="UYV69466.1"/>
    <property type="molecule type" value="Genomic_DNA"/>
</dbReference>
<dbReference type="InterPro" id="IPR050185">
    <property type="entry name" value="Ub_carboxyl-term_hydrolase"/>
</dbReference>
<dbReference type="InterPro" id="IPR038765">
    <property type="entry name" value="Papain-like_cys_pep_sf"/>
</dbReference>
<dbReference type="InterPro" id="IPR028889">
    <property type="entry name" value="USP"/>
</dbReference>
<evidence type="ECO:0000313" key="4">
    <source>
        <dbReference type="EMBL" id="UYV69466.1"/>
    </source>
</evidence>
<dbReference type="PROSITE" id="PS50235">
    <property type="entry name" value="USP_3"/>
    <property type="match status" value="1"/>
</dbReference>
<evidence type="ECO:0000256" key="1">
    <source>
        <dbReference type="ARBA" id="ARBA00000707"/>
    </source>
</evidence>
<evidence type="ECO:0000313" key="5">
    <source>
        <dbReference type="Proteomes" id="UP001235939"/>
    </source>
</evidence>
<feature type="domain" description="USP" evidence="3">
    <location>
        <begin position="1"/>
        <end position="110"/>
    </location>
</feature>
<organism evidence="4 5">
    <name type="scientific">Cordylochernes scorpioides</name>
    <dbReference type="NCBI Taxonomy" id="51811"/>
    <lineage>
        <taxon>Eukaryota</taxon>
        <taxon>Metazoa</taxon>
        <taxon>Ecdysozoa</taxon>
        <taxon>Arthropoda</taxon>
        <taxon>Chelicerata</taxon>
        <taxon>Arachnida</taxon>
        <taxon>Pseudoscorpiones</taxon>
        <taxon>Cheliferoidea</taxon>
        <taxon>Chernetidae</taxon>
        <taxon>Cordylochernes</taxon>
    </lineage>
</organism>
<dbReference type="EC" id="3.4.19.12" evidence="2"/>
<keyword evidence="5" id="KW-1185">Reference proteome</keyword>
<evidence type="ECO:0000256" key="2">
    <source>
        <dbReference type="ARBA" id="ARBA00012759"/>
    </source>
</evidence>
<evidence type="ECO:0000259" key="3">
    <source>
        <dbReference type="PROSITE" id="PS50235"/>
    </source>
</evidence>
<dbReference type="SUPFAM" id="SSF54001">
    <property type="entry name" value="Cysteine proteinases"/>
    <property type="match status" value="1"/>
</dbReference>
<dbReference type="Proteomes" id="UP001235939">
    <property type="component" value="Chromosome 06"/>
</dbReference>
<gene>
    <name evidence="4" type="ORF">LAZ67_6003698</name>
</gene>
<sequence length="128" mass="15590">MKQEAEKKMVILKLPKILIFHLKRFSYDGLWRQKLQTMVDFPIQNLDMNPYVFTPRSQNTYHLYGVVVNISHCKNSVYHKWYKFDDQEVSELNLTEVRNEKGNFHYFKEKQRLFLSLGMKYEKMNCEE</sequence>
<protein>
    <recommendedName>
        <fullName evidence="2">ubiquitinyl hydrolase 1</fullName>
        <ecNumber evidence="2">3.4.19.12</ecNumber>
    </recommendedName>
</protein>
<dbReference type="Gene3D" id="3.90.70.10">
    <property type="entry name" value="Cysteine proteinases"/>
    <property type="match status" value="1"/>
</dbReference>
<proteinExistence type="predicted"/>
<name>A0ABY6KMP6_9ARAC</name>